<evidence type="ECO:0000313" key="3">
    <source>
        <dbReference type="Proteomes" id="UP000631181"/>
    </source>
</evidence>
<feature type="region of interest" description="Disordered" evidence="1">
    <location>
        <begin position="1"/>
        <end position="183"/>
    </location>
</feature>
<accession>A0A8J8W7R0</accession>
<dbReference type="EMBL" id="WIWV01000007">
    <property type="protein sequence ID" value="KAF7719297.1"/>
    <property type="molecule type" value="Genomic_DNA"/>
</dbReference>
<name>A0A8J8W7R0_9EURO</name>
<keyword evidence="3" id="KW-1185">Reference proteome</keyword>
<evidence type="ECO:0000256" key="1">
    <source>
        <dbReference type="SAM" id="MobiDB-lite"/>
    </source>
</evidence>
<dbReference type="Proteomes" id="UP000631181">
    <property type="component" value="Unassembled WGS sequence"/>
</dbReference>
<feature type="compositionally biased region" description="Polar residues" evidence="1">
    <location>
        <begin position="50"/>
        <end position="73"/>
    </location>
</feature>
<dbReference type="OrthoDB" id="4349176at2759"/>
<feature type="compositionally biased region" description="Basic and acidic residues" evidence="1">
    <location>
        <begin position="13"/>
        <end position="25"/>
    </location>
</feature>
<comment type="caution">
    <text evidence="2">The sequence shown here is derived from an EMBL/GenBank/DDBJ whole genome shotgun (WGS) entry which is preliminary data.</text>
</comment>
<organism evidence="2 3">
    <name type="scientific">Penicillium ucsense</name>
    <dbReference type="NCBI Taxonomy" id="2839758"/>
    <lineage>
        <taxon>Eukaryota</taxon>
        <taxon>Fungi</taxon>
        <taxon>Dikarya</taxon>
        <taxon>Ascomycota</taxon>
        <taxon>Pezizomycotina</taxon>
        <taxon>Eurotiomycetes</taxon>
        <taxon>Eurotiomycetidae</taxon>
        <taxon>Eurotiales</taxon>
        <taxon>Aspergillaceae</taxon>
        <taxon>Penicillium</taxon>
    </lineage>
</organism>
<evidence type="ECO:0000313" key="2">
    <source>
        <dbReference type="EMBL" id="KAF7719297.1"/>
    </source>
</evidence>
<dbReference type="AlphaFoldDB" id="A0A8J8W7R0"/>
<proteinExistence type="predicted"/>
<feature type="compositionally biased region" description="Basic and acidic residues" evidence="1">
    <location>
        <begin position="243"/>
        <end position="253"/>
    </location>
</feature>
<feature type="compositionally biased region" description="Polar residues" evidence="1">
    <location>
        <begin position="155"/>
        <end position="165"/>
    </location>
</feature>
<feature type="region of interest" description="Disordered" evidence="1">
    <location>
        <begin position="208"/>
        <end position="262"/>
    </location>
</feature>
<reference evidence="2" key="1">
    <citation type="journal article" date="2020" name="Front. Microbiol.">
        <title>Gene regulatory networks of Penicillium echinulatum 2HH and Penicillium oxalicum 114-2 inferred by a computational biology approach.</title>
        <authorList>
            <person name="Lenz A.R."/>
            <person name="Galan-Vasquez E."/>
            <person name="Balbinot E."/>
            <person name="De Abreu F.P."/>
            <person name="De Oliveira N.S."/>
            <person name="Da Rosa L.O."/>
            <person name="De Avila E Silva S."/>
            <person name="Camassola M."/>
            <person name="Dillon A.J.P."/>
            <person name="Perez-Rueda E."/>
        </authorList>
    </citation>
    <scope>NUCLEOTIDE SEQUENCE</scope>
    <source>
        <strain evidence="2">S1M29</strain>
    </source>
</reference>
<feature type="compositionally biased region" description="Low complexity" evidence="1">
    <location>
        <begin position="113"/>
        <end position="122"/>
    </location>
</feature>
<gene>
    <name evidence="2" type="ORF">PECM_007597</name>
</gene>
<protein>
    <submittedName>
        <fullName evidence="2">Uncharacterized protein</fullName>
    </submittedName>
</protein>
<sequence>MPPGALPGSLIHNTERSRSRQRLERGPAIPSIDLSTLEGPPFEDPRCSHSMHTPGTSRLNQSAHARQSLNLHTLYNKPLPPRPASADPATPRRGLSPVRVNVNSRRRDYEAGSSQSQHSTQSRRAPVRQRQQGPGSFGSGPSGPVLREITASGPGASTQRTSPPSMHTHLQVVGPRGATRTHSTPLTWQEHGQLWMPQQPALVRDSSARLTRPPQLEIYTVSDSEEERSVRDYDLVSPPPPYESHDFDRDRWDQSQFGPRLR</sequence>